<dbReference type="Proteomes" id="UP000077734">
    <property type="component" value="Unassembled WGS sequence"/>
</dbReference>
<keyword evidence="3" id="KW-1185">Reference proteome</keyword>
<protein>
    <submittedName>
        <fullName evidence="1">Uncharacterized protein</fullName>
    </submittedName>
</protein>
<dbReference type="Proteomes" id="UP000077857">
    <property type="component" value="Unassembled WGS sequence"/>
</dbReference>
<name>A0A177NJ83_9GAMM</name>
<dbReference type="AlphaFoldDB" id="A0A177NJ83"/>
<dbReference type="RefSeq" id="WP_054760803.1">
    <property type="nucleotide sequence ID" value="NZ_AP019777.1"/>
</dbReference>
<evidence type="ECO:0000313" key="3">
    <source>
        <dbReference type="Proteomes" id="UP000077734"/>
    </source>
</evidence>
<evidence type="ECO:0000313" key="2">
    <source>
        <dbReference type="EMBL" id="OAI26413.1"/>
    </source>
</evidence>
<comment type="caution">
    <text evidence="1">The sequence shown here is derived from an EMBL/GenBank/DDBJ whole genome shotgun (WGS) entry which is preliminary data.</text>
</comment>
<dbReference type="EMBL" id="LUUJ01000063">
    <property type="protein sequence ID" value="OAI17912.1"/>
    <property type="molecule type" value="Genomic_DNA"/>
</dbReference>
<sequence length="64" mass="7104">MRKQNPGQGLPDKPKHNPVAKFARQFNKAQTYADKTQYRRKAKHRGLEPFAIASGEAIAKGLAA</sequence>
<evidence type="ECO:0000313" key="1">
    <source>
        <dbReference type="EMBL" id="OAI17912.1"/>
    </source>
</evidence>
<accession>A0A177NJ83</accession>
<organism evidence="1 4">
    <name type="scientific">Methylomonas koyamae</name>
    <dbReference type="NCBI Taxonomy" id="702114"/>
    <lineage>
        <taxon>Bacteria</taxon>
        <taxon>Pseudomonadati</taxon>
        <taxon>Pseudomonadota</taxon>
        <taxon>Gammaproteobacteria</taxon>
        <taxon>Methylococcales</taxon>
        <taxon>Methylococcaceae</taxon>
        <taxon>Methylomonas</taxon>
    </lineage>
</organism>
<proteinExistence type="predicted"/>
<dbReference type="InterPro" id="IPR055654">
    <property type="entry name" value="DUF7230"/>
</dbReference>
<gene>
    <name evidence="2" type="ORF">A1356_11405</name>
    <name evidence="1" type="ORF">A1507_00340</name>
</gene>
<dbReference type="OrthoDB" id="5571419at2"/>
<dbReference type="EMBL" id="LUUL01000071">
    <property type="protein sequence ID" value="OAI26413.1"/>
    <property type="molecule type" value="Genomic_DNA"/>
</dbReference>
<dbReference type="Pfam" id="PF23876">
    <property type="entry name" value="DUF7230"/>
    <property type="match status" value="1"/>
</dbReference>
<dbReference type="KEGG" id="mko:MKLM6_0119"/>
<reference evidence="1 4" key="2">
    <citation type="submission" date="2016-03" db="EMBL/GenBank/DDBJ databases">
        <authorList>
            <person name="Ploux O."/>
        </authorList>
    </citation>
    <scope>NUCLEOTIDE SEQUENCE [LARGE SCALE GENOMIC DNA]</scope>
    <source>
        <strain evidence="1 4">R-45378</strain>
    </source>
</reference>
<reference evidence="2 3" key="1">
    <citation type="submission" date="2016-03" db="EMBL/GenBank/DDBJ databases">
        <authorList>
            <person name="Heylen K."/>
            <person name="De Vos P."/>
            <person name="Vekeman B."/>
        </authorList>
    </citation>
    <scope>NUCLEOTIDE SEQUENCE [LARGE SCALE GENOMIC DNA]</scope>
    <source>
        <strain evidence="2 3">R-49807</strain>
    </source>
</reference>
<evidence type="ECO:0000313" key="4">
    <source>
        <dbReference type="Proteomes" id="UP000077857"/>
    </source>
</evidence>